<reference evidence="3 4" key="1">
    <citation type="journal article" date="2019" name="Int. J. Syst. Evol. Microbiol.">
        <title>The Global Catalogue of Microorganisms (GCM) 10K type strain sequencing project: providing services to taxonomists for standard genome sequencing and annotation.</title>
        <authorList>
            <consortium name="The Broad Institute Genomics Platform"/>
            <consortium name="The Broad Institute Genome Sequencing Center for Infectious Disease"/>
            <person name="Wu L."/>
            <person name="Ma J."/>
        </authorList>
    </citation>
    <scope>NUCLEOTIDE SEQUENCE [LARGE SCALE GENOMIC DNA]</scope>
    <source>
        <strain evidence="3 4">JCM 13004</strain>
    </source>
</reference>
<dbReference type="InterPro" id="IPR017894">
    <property type="entry name" value="HTH_IS21_transposase_type"/>
</dbReference>
<protein>
    <submittedName>
        <fullName evidence="3">ISL3 family transposase</fullName>
    </submittedName>
</protein>
<dbReference type="InterPro" id="IPR002560">
    <property type="entry name" value="Transposase_DDE"/>
</dbReference>
<dbReference type="Pfam" id="PF14690">
    <property type="entry name" value="Zn_ribbon_ISL3"/>
    <property type="match status" value="1"/>
</dbReference>
<proteinExistence type="predicted"/>
<sequence length="548" mass="60097">MSQSCSWLGELLFPSLPQVEVVGVEASGAVVRIAARVAVPGASCPDCGAWSERVHSSYLRYPSDLPSCGRPVTVVLRVRRFACPAPVCRRRTFVEQVDGLTRRHGQVTERQRSSVAGLGLALAGRAGARMAALLGIRASRSTLLRRVMELPDQTVGAPVAVGVDDFALRKGQTYGTVITNAVTHEVLDLLPERDAATLAPWLAGHPQIKVIARDRASAYAEAADRAAPQAQQVAERYHLWANLVRAVERVVTDHRACLCVPESEPELEPQWEAPLPAKAGSADEDEGDPAGRIAERRRANHALAHELLNSGMSQRAVAKHLGWSRNTVRRYAQAVRWQDLMKGPQAPRTVKLDPYKPYMLRRWEETGGKISGMALLGEITARGYRGGYTQLAAWKQRELLPDGPPPPRPPTVREATDWLTRHPDGLTADDAVRRKALLAHCPELDATAHLVTTFAEMLTLLDGDRLPDWIAEAKAASLPGISTFANGLNRDYAAVHAGLTTQWNSGHVEGAVNRIKMLKRQMFGRASFPLLRKRVLLASSQSCRWPLR</sequence>
<feature type="domain" description="HTH IS21-type" evidence="2">
    <location>
        <begin position="299"/>
        <end position="363"/>
    </location>
</feature>
<dbReference type="PANTHER" id="PTHR33498">
    <property type="entry name" value="TRANSPOSASE FOR INSERTION SEQUENCE ELEMENT IS1557"/>
    <property type="match status" value="1"/>
</dbReference>
<dbReference type="Pfam" id="PF01610">
    <property type="entry name" value="DDE_Tnp_ISL3"/>
    <property type="match status" value="2"/>
</dbReference>
<feature type="region of interest" description="Disordered" evidence="1">
    <location>
        <begin position="268"/>
        <end position="289"/>
    </location>
</feature>
<organism evidence="3 4">
    <name type="scientific">Kitasatospora nipponensis</name>
    <dbReference type="NCBI Taxonomy" id="258049"/>
    <lineage>
        <taxon>Bacteria</taxon>
        <taxon>Bacillati</taxon>
        <taxon>Actinomycetota</taxon>
        <taxon>Actinomycetes</taxon>
        <taxon>Kitasatosporales</taxon>
        <taxon>Streptomycetaceae</taxon>
        <taxon>Kitasatospora</taxon>
    </lineage>
</organism>
<gene>
    <name evidence="3" type="ORF">GCM10009665_71260</name>
</gene>
<evidence type="ECO:0000259" key="2">
    <source>
        <dbReference type="PROSITE" id="PS50531"/>
    </source>
</evidence>
<dbReference type="PROSITE" id="PS50531">
    <property type="entry name" value="HTH_IS21"/>
    <property type="match status" value="1"/>
</dbReference>
<dbReference type="EMBL" id="BAAALF010000236">
    <property type="protein sequence ID" value="GAA1273171.1"/>
    <property type="molecule type" value="Genomic_DNA"/>
</dbReference>
<evidence type="ECO:0000313" key="3">
    <source>
        <dbReference type="EMBL" id="GAA1273171.1"/>
    </source>
</evidence>
<dbReference type="Proteomes" id="UP001500037">
    <property type="component" value="Unassembled WGS sequence"/>
</dbReference>
<dbReference type="InterPro" id="IPR047951">
    <property type="entry name" value="Transpos_ISL3"/>
</dbReference>
<evidence type="ECO:0000256" key="1">
    <source>
        <dbReference type="SAM" id="MobiDB-lite"/>
    </source>
</evidence>
<keyword evidence="4" id="KW-1185">Reference proteome</keyword>
<dbReference type="NCBIfam" id="NF033550">
    <property type="entry name" value="transpos_ISL3"/>
    <property type="match status" value="1"/>
</dbReference>
<dbReference type="InterPro" id="IPR029261">
    <property type="entry name" value="Transposase_Znf"/>
</dbReference>
<evidence type="ECO:0000313" key="4">
    <source>
        <dbReference type="Proteomes" id="UP001500037"/>
    </source>
</evidence>
<dbReference type="RefSeq" id="WP_344446365.1">
    <property type="nucleotide sequence ID" value="NZ_BAAALF010000236.1"/>
</dbReference>
<dbReference type="PANTHER" id="PTHR33498:SF1">
    <property type="entry name" value="TRANSPOSASE FOR INSERTION SEQUENCE ELEMENT IS1557"/>
    <property type="match status" value="1"/>
</dbReference>
<comment type="caution">
    <text evidence="3">The sequence shown here is derived from an EMBL/GenBank/DDBJ whole genome shotgun (WGS) entry which is preliminary data.</text>
</comment>
<accession>A0ABN1WZ07</accession>
<name>A0ABN1WZ07_9ACTN</name>